<dbReference type="GO" id="GO:0008360">
    <property type="term" value="P:regulation of cell shape"/>
    <property type="evidence" value="ECO:0007669"/>
    <property type="project" value="UniProtKB-KW"/>
</dbReference>
<dbReference type="GO" id="GO:0071555">
    <property type="term" value="P:cell wall organization"/>
    <property type="evidence" value="ECO:0007669"/>
    <property type="project" value="UniProtKB-KW"/>
</dbReference>
<evidence type="ECO:0000256" key="2">
    <source>
        <dbReference type="ARBA" id="ARBA00004752"/>
    </source>
</evidence>
<keyword evidence="7" id="KW-0573">Peptidoglycan synthesis</keyword>
<comment type="catalytic activity">
    <reaction evidence="15">
        <text>phosphoenolpyruvate + UDP-N-acetyl-alpha-D-glucosamine = UDP-N-acetyl-3-O-(1-carboxyvinyl)-alpha-D-glucosamine + phosphate</text>
        <dbReference type="Rhea" id="RHEA:18681"/>
        <dbReference type="ChEBI" id="CHEBI:43474"/>
        <dbReference type="ChEBI" id="CHEBI:57705"/>
        <dbReference type="ChEBI" id="CHEBI:58702"/>
        <dbReference type="ChEBI" id="CHEBI:68483"/>
        <dbReference type="EC" id="2.5.1.7"/>
    </reaction>
</comment>
<comment type="caution">
    <text evidence="17">The sequence shown here is derived from an EMBL/GenBank/DDBJ whole genome shotgun (WGS) entry which is preliminary data.</text>
</comment>
<dbReference type="InterPro" id="IPR036968">
    <property type="entry name" value="Enolpyruvate_Tfrase_sf"/>
</dbReference>
<evidence type="ECO:0000256" key="10">
    <source>
        <dbReference type="ARBA" id="ARBA00038367"/>
    </source>
</evidence>
<keyword evidence="8" id="KW-0131">Cell cycle</keyword>
<evidence type="ECO:0000256" key="8">
    <source>
        <dbReference type="ARBA" id="ARBA00023306"/>
    </source>
</evidence>
<evidence type="ECO:0000256" key="5">
    <source>
        <dbReference type="ARBA" id="ARBA00022679"/>
    </source>
</evidence>
<evidence type="ECO:0000259" key="16">
    <source>
        <dbReference type="Pfam" id="PF00275"/>
    </source>
</evidence>
<dbReference type="InterPro" id="IPR005750">
    <property type="entry name" value="UDP_GlcNAc_COvinyl_MurA"/>
</dbReference>
<keyword evidence="5 17" id="KW-0808">Transferase</keyword>
<comment type="similarity">
    <text evidence="10">Belongs to the EPSP synthase family. MurA subfamily.</text>
</comment>
<dbReference type="GO" id="GO:0019277">
    <property type="term" value="P:UDP-N-acetylgalactosamine biosynthetic process"/>
    <property type="evidence" value="ECO:0007669"/>
    <property type="project" value="InterPro"/>
</dbReference>
<dbReference type="GO" id="GO:0005737">
    <property type="term" value="C:cytoplasm"/>
    <property type="evidence" value="ECO:0007669"/>
    <property type="project" value="UniProtKB-SubCell"/>
</dbReference>
<evidence type="ECO:0000256" key="14">
    <source>
        <dbReference type="ARBA" id="ARBA00042842"/>
    </source>
</evidence>
<reference evidence="17" key="1">
    <citation type="journal article" date="2015" name="Proc. Natl. Acad. Sci. U.S.A.">
        <title>Networks of energetic and metabolic interactions define dynamics in microbial communities.</title>
        <authorList>
            <person name="Embree M."/>
            <person name="Liu J.K."/>
            <person name="Al-Bassam M.M."/>
            <person name="Zengler K."/>
        </authorList>
    </citation>
    <scope>NUCLEOTIDE SEQUENCE</scope>
</reference>
<dbReference type="GO" id="GO:0009252">
    <property type="term" value="P:peptidoglycan biosynthetic process"/>
    <property type="evidence" value="ECO:0007669"/>
    <property type="project" value="UniProtKB-KW"/>
</dbReference>
<dbReference type="PANTHER" id="PTHR43783">
    <property type="entry name" value="UDP-N-ACETYLGLUCOSAMINE 1-CARBOXYVINYLTRANSFERASE"/>
    <property type="match status" value="1"/>
</dbReference>
<evidence type="ECO:0000256" key="1">
    <source>
        <dbReference type="ARBA" id="ARBA00004496"/>
    </source>
</evidence>
<evidence type="ECO:0000256" key="7">
    <source>
        <dbReference type="ARBA" id="ARBA00022984"/>
    </source>
</evidence>
<evidence type="ECO:0000256" key="13">
    <source>
        <dbReference type="ARBA" id="ARBA00042443"/>
    </source>
</evidence>
<evidence type="ECO:0000313" key="17">
    <source>
        <dbReference type="EMBL" id="KUG05308.1"/>
    </source>
</evidence>
<comment type="pathway">
    <text evidence="2">Cell wall biogenesis; peptidoglycan biosynthesis.</text>
</comment>
<dbReference type="InterPro" id="IPR001986">
    <property type="entry name" value="Enolpyruvate_Tfrase_dom"/>
</dbReference>
<evidence type="ECO:0000256" key="15">
    <source>
        <dbReference type="ARBA" id="ARBA00047527"/>
    </source>
</evidence>
<accession>A0A0W8E9W9</accession>
<dbReference type="EC" id="2.5.1.7" evidence="11"/>
<feature type="domain" description="Enolpyruvate transferase" evidence="16">
    <location>
        <begin position="8"/>
        <end position="405"/>
    </location>
</feature>
<dbReference type="CDD" id="cd01555">
    <property type="entry name" value="UdpNAET"/>
    <property type="match status" value="1"/>
</dbReference>
<proteinExistence type="inferred from homology"/>
<gene>
    <name evidence="17" type="ORF">ASZ90_017289</name>
</gene>
<dbReference type="InterPro" id="IPR050068">
    <property type="entry name" value="MurA_subfamily"/>
</dbReference>
<keyword evidence="9" id="KW-0961">Cell wall biogenesis/degradation</keyword>
<evidence type="ECO:0000256" key="12">
    <source>
        <dbReference type="ARBA" id="ARBA00039754"/>
    </source>
</evidence>
<dbReference type="NCBIfam" id="NF006873">
    <property type="entry name" value="PRK09369.1"/>
    <property type="match status" value="1"/>
</dbReference>
<name>A0A0W8E9W9_9ZZZZ</name>
<dbReference type="PANTHER" id="PTHR43783:SF1">
    <property type="entry name" value="UDP-N-ACETYLGLUCOSAMINE 1-CARBOXYVINYLTRANSFERASE"/>
    <property type="match status" value="1"/>
</dbReference>
<comment type="subcellular location">
    <subcellularLocation>
        <location evidence="1">Cytoplasm</location>
    </subcellularLocation>
</comment>
<dbReference type="SUPFAM" id="SSF55205">
    <property type="entry name" value="EPT/RTPC-like"/>
    <property type="match status" value="1"/>
</dbReference>
<organism evidence="17">
    <name type="scientific">hydrocarbon metagenome</name>
    <dbReference type="NCBI Taxonomy" id="938273"/>
    <lineage>
        <taxon>unclassified sequences</taxon>
        <taxon>metagenomes</taxon>
        <taxon>ecological metagenomes</taxon>
    </lineage>
</organism>
<dbReference type="InterPro" id="IPR013792">
    <property type="entry name" value="RNA3'P_cycl/enolpyr_Trfase_a/b"/>
</dbReference>
<evidence type="ECO:0000256" key="11">
    <source>
        <dbReference type="ARBA" id="ARBA00039108"/>
    </source>
</evidence>
<dbReference type="Pfam" id="PF00275">
    <property type="entry name" value="EPSP_synthase"/>
    <property type="match status" value="1"/>
</dbReference>
<dbReference type="AlphaFoldDB" id="A0A0W8E9W9"/>
<dbReference type="NCBIfam" id="TIGR01072">
    <property type="entry name" value="murA"/>
    <property type="match status" value="1"/>
</dbReference>
<dbReference type="HAMAP" id="MF_00111">
    <property type="entry name" value="MurA"/>
    <property type="match status" value="1"/>
</dbReference>
<dbReference type="Gene3D" id="3.65.10.10">
    <property type="entry name" value="Enolpyruvate transferase domain"/>
    <property type="match status" value="2"/>
</dbReference>
<keyword evidence="6" id="KW-0133">Cell shape</keyword>
<dbReference type="GO" id="GO:0008760">
    <property type="term" value="F:UDP-N-acetylglucosamine 1-carboxyvinyltransferase activity"/>
    <property type="evidence" value="ECO:0007669"/>
    <property type="project" value="UniProtKB-EC"/>
</dbReference>
<dbReference type="FunFam" id="3.65.10.10:FF:000001">
    <property type="entry name" value="UDP-N-acetylglucosamine 1-carboxyvinyltransferase"/>
    <property type="match status" value="1"/>
</dbReference>
<evidence type="ECO:0000256" key="4">
    <source>
        <dbReference type="ARBA" id="ARBA00022618"/>
    </source>
</evidence>
<evidence type="ECO:0000256" key="9">
    <source>
        <dbReference type="ARBA" id="ARBA00023316"/>
    </source>
</evidence>
<protein>
    <recommendedName>
        <fullName evidence="12">UDP-N-acetylglucosamine 1-carboxyvinyltransferase</fullName>
        <ecNumber evidence="11">2.5.1.7</ecNumber>
    </recommendedName>
    <alternativeName>
        <fullName evidence="13">Enoylpyruvate transferase</fullName>
    </alternativeName>
    <alternativeName>
        <fullName evidence="14">UDP-N-acetylglucosamine enolpyruvyl transferase</fullName>
    </alternativeName>
</protein>
<keyword evidence="4" id="KW-0132">Cell division</keyword>
<evidence type="ECO:0000256" key="3">
    <source>
        <dbReference type="ARBA" id="ARBA00022490"/>
    </source>
</evidence>
<dbReference type="EMBL" id="LNQE01001821">
    <property type="protein sequence ID" value="KUG05308.1"/>
    <property type="molecule type" value="Genomic_DNA"/>
</dbReference>
<dbReference type="GO" id="GO:0051301">
    <property type="term" value="P:cell division"/>
    <property type="evidence" value="ECO:0007669"/>
    <property type="project" value="UniProtKB-KW"/>
</dbReference>
<sequence length="415" mass="44763">MVVEIAVSGKSTLQGTIEISTSKNATLPILIAALLSEDKININMVPEINDVEIVKKLLQNLGAFLVKNDNSLCIKSFVSNIYPDYDLVRQIRASLLLMGPILATRKIVKISLPGGCAIGTRPIDLHLKGFEALGAKIRVSGGNVIAEARELKGNHIYLDFPSVGATENLIMAAALAEGTTYIENAALEPEVVDLANFINSMGGRIHAAGSNLIKIEGQKKLHGSTYTPIPDRIEAGTYMVAAAATGGDLLIKNVIPEHLKATTAKLVESGARVDEMDHEIRVQRTGPVRPIYIKTLPYPGFPTDMQAQFMAYLSHTAGSSVITESVFENRFMHTQELMRMGANIKIEGRTAIIKGVPQLSAAHVKATDLRAGAALLIAGLMSEGTTHISNSHHIDRGYENIVDKLNQVGANIYRN</sequence>
<keyword evidence="3" id="KW-0963">Cytoplasm</keyword>
<evidence type="ECO:0000256" key="6">
    <source>
        <dbReference type="ARBA" id="ARBA00022960"/>
    </source>
</evidence>